<gene>
    <name evidence="2" type="ORF">JOD49_003080</name>
</gene>
<name>A0ABS2LIA3_9CELL</name>
<evidence type="ECO:0000256" key="1">
    <source>
        <dbReference type="SAM" id="MobiDB-lite"/>
    </source>
</evidence>
<dbReference type="RefSeq" id="WP_205307973.1">
    <property type="nucleotide sequence ID" value="NZ_BAAAVF010000007.1"/>
</dbReference>
<organism evidence="2 3">
    <name type="scientific">Oerskovia jenensis</name>
    <dbReference type="NCBI Taxonomy" id="162169"/>
    <lineage>
        <taxon>Bacteria</taxon>
        <taxon>Bacillati</taxon>
        <taxon>Actinomycetota</taxon>
        <taxon>Actinomycetes</taxon>
        <taxon>Micrococcales</taxon>
        <taxon>Cellulomonadaceae</taxon>
        <taxon>Oerskovia</taxon>
    </lineage>
</organism>
<comment type="caution">
    <text evidence="2">The sequence shown here is derived from an EMBL/GenBank/DDBJ whole genome shotgun (WGS) entry which is preliminary data.</text>
</comment>
<feature type="region of interest" description="Disordered" evidence="1">
    <location>
        <begin position="35"/>
        <end position="57"/>
    </location>
</feature>
<dbReference type="Proteomes" id="UP000698059">
    <property type="component" value="Unassembled WGS sequence"/>
</dbReference>
<reference evidence="2 3" key="1">
    <citation type="submission" date="2021-01" db="EMBL/GenBank/DDBJ databases">
        <title>Sequencing the genomes of 1000 actinobacteria strains.</title>
        <authorList>
            <person name="Klenk H.-P."/>
        </authorList>
    </citation>
    <scope>NUCLEOTIDE SEQUENCE [LARGE SCALE GENOMIC DNA]</scope>
    <source>
        <strain evidence="2 3">DSM 46000</strain>
    </source>
</reference>
<accession>A0ABS2LIA3</accession>
<dbReference type="EMBL" id="JAFBBO010000001">
    <property type="protein sequence ID" value="MBM7480160.1"/>
    <property type="molecule type" value="Genomic_DNA"/>
</dbReference>
<protein>
    <submittedName>
        <fullName evidence="2">Uncharacterized protein</fullName>
    </submittedName>
</protein>
<evidence type="ECO:0000313" key="3">
    <source>
        <dbReference type="Proteomes" id="UP000698059"/>
    </source>
</evidence>
<evidence type="ECO:0000313" key="2">
    <source>
        <dbReference type="EMBL" id="MBM7480160.1"/>
    </source>
</evidence>
<sequence>MNGPQVEAAWDDSAEAKGHPSFGQLALGLVPVPRTAGGVVTSSDQQQWGYDPAGRRTPAVQDRVRPLLASLPPGVADQIERAAAAPEGDVLYAACWCDDGAHAEADSTAWRTTRERAERDQLQALGPESHLIRQTQITEVIA</sequence>
<proteinExistence type="predicted"/>
<keyword evidence="3" id="KW-1185">Reference proteome</keyword>